<dbReference type="EMBL" id="JAAAPO010000004">
    <property type="protein sequence ID" value="NBC37161.1"/>
    <property type="molecule type" value="Genomic_DNA"/>
</dbReference>
<evidence type="ECO:0000313" key="3">
    <source>
        <dbReference type="EMBL" id="NBC37161.1"/>
    </source>
</evidence>
<sequence length="96" mass="10293">MSRFANLADKPKASPKPQPQPAAPGLEQGANATASLGVRPRSNSRAGRKAIAAYFSPEMSLAMHVCARRHGLSLQELMTEAFDDVLRKYGQSPVGE</sequence>
<feature type="region of interest" description="Disordered" evidence="1">
    <location>
        <begin position="1"/>
        <end position="46"/>
    </location>
</feature>
<name>A0ABW9XF52_9SPHN</name>
<evidence type="ECO:0000256" key="1">
    <source>
        <dbReference type="SAM" id="MobiDB-lite"/>
    </source>
</evidence>
<proteinExistence type="predicted"/>
<gene>
    <name evidence="3" type="ORF">GTZ99_11390</name>
</gene>
<evidence type="ECO:0000259" key="2">
    <source>
        <dbReference type="Pfam" id="PF20605"/>
    </source>
</evidence>
<dbReference type="InterPro" id="IPR046765">
    <property type="entry name" value="Antitox_RHH"/>
</dbReference>
<keyword evidence="4" id="KW-1185">Reference proteome</keyword>
<reference evidence="4" key="1">
    <citation type="submission" date="2020-01" db="EMBL/GenBank/DDBJ databases">
        <title>Sphingomonas sp. strain CSW-10.</title>
        <authorList>
            <person name="Chen W.-M."/>
        </authorList>
    </citation>
    <scope>NUCLEOTIDE SEQUENCE [LARGE SCALE GENOMIC DNA]</scope>
    <source>
        <strain evidence="4">FSY-8</strain>
    </source>
</reference>
<comment type="caution">
    <text evidence="3">The sequence shown here is derived from an EMBL/GenBank/DDBJ whole genome shotgun (WGS) entry which is preliminary data.</text>
</comment>
<accession>A0ABW9XF52</accession>
<dbReference type="Pfam" id="PF20605">
    <property type="entry name" value="Antitox_RHH"/>
    <property type="match status" value="1"/>
</dbReference>
<evidence type="ECO:0000313" key="4">
    <source>
        <dbReference type="Proteomes" id="UP000753724"/>
    </source>
</evidence>
<dbReference type="RefSeq" id="WP_161718958.1">
    <property type="nucleotide sequence ID" value="NZ_JAAAPO010000004.1"/>
</dbReference>
<organism evidence="3 4">
    <name type="scientific">Novosphingobium ovatum</name>
    <dbReference type="NCBI Taxonomy" id="1908523"/>
    <lineage>
        <taxon>Bacteria</taxon>
        <taxon>Pseudomonadati</taxon>
        <taxon>Pseudomonadota</taxon>
        <taxon>Alphaproteobacteria</taxon>
        <taxon>Sphingomonadales</taxon>
        <taxon>Sphingomonadaceae</taxon>
        <taxon>Novosphingobium</taxon>
    </lineage>
</organism>
<dbReference type="Proteomes" id="UP000753724">
    <property type="component" value="Unassembled WGS sequence"/>
</dbReference>
<feature type="domain" description="Antitoxin-like ribbon-helix-helix" evidence="2">
    <location>
        <begin position="45"/>
        <end position="94"/>
    </location>
</feature>
<protein>
    <recommendedName>
        <fullName evidence="2">Antitoxin-like ribbon-helix-helix domain-containing protein</fullName>
    </recommendedName>
</protein>